<feature type="compositionally biased region" description="Basic and acidic residues" evidence="2">
    <location>
        <begin position="464"/>
        <end position="483"/>
    </location>
</feature>
<feature type="region of interest" description="Disordered" evidence="2">
    <location>
        <begin position="558"/>
        <end position="735"/>
    </location>
</feature>
<dbReference type="InterPro" id="IPR002048">
    <property type="entry name" value="EF_hand_dom"/>
</dbReference>
<feature type="compositionally biased region" description="Basic and acidic residues" evidence="2">
    <location>
        <begin position="715"/>
        <end position="731"/>
    </location>
</feature>
<dbReference type="Pfam" id="PF14443">
    <property type="entry name" value="DBC1"/>
    <property type="match status" value="1"/>
</dbReference>
<dbReference type="Gramene" id="Kaladp0071s0090.1.v1.1">
    <property type="protein sequence ID" value="Kaladp0071s0090.1.v1.1"/>
    <property type="gene ID" value="Kaladp0071s0090.v1.1"/>
</dbReference>
<dbReference type="AlphaFoldDB" id="A0A7N0UJN5"/>
<dbReference type="FunFam" id="1.10.238.10:FF:000157">
    <property type="entry name" value="ATP/GTP-binding protein family"/>
    <property type="match status" value="1"/>
</dbReference>
<feature type="compositionally biased region" description="Basic and acidic residues" evidence="2">
    <location>
        <begin position="262"/>
        <end position="278"/>
    </location>
</feature>
<feature type="compositionally biased region" description="Basic and acidic residues" evidence="2">
    <location>
        <begin position="563"/>
        <end position="605"/>
    </location>
</feature>
<feature type="compositionally biased region" description="Acidic residues" evidence="2">
    <location>
        <begin position="627"/>
        <end position="657"/>
    </location>
</feature>
<evidence type="ECO:0000313" key="4">
    <source>
        <dbReference type="EnsemblPlants" id="Kaladp0071s0090.1.v1.1"/>
    </source>
</evidence>
<evidence type="ECO:0000313" key="5">
    <source>
        <dbReference type="Proteomes" id="UP000594263"/>
    </source>
</evidence>
<dbReference type="InterPro" id="IPR045353">
    <property type="entry name" value="LAIKA"/>
</dbReference>
<sequence length="809" mass="89974">MIQVLLMSGLSRSALEDLVSESDDRLVHICNILRFCMLRKDRALSAIGGPWDTVDGGDPSTDDTSLVQTALRHTKDITNLDLHNCRHWNRFLEIHYDRIGKDGLFSHKEVTVLFVPDLSECLPSFDAWKTQWLEHRRAVADRERLNDLKREKEEPKEEPRVEKAANNSAKKEGKKSESDESDSKGDKKVDKNFIEEEKKEDGSNEKEDKLEGEQVKSDEKDEKGETSAVSAKTVKKKIVKKVVRKVADTGASAVENAVADPQVEKLDGKYGGEDDAKLEIGSPSSESPANTSNTKTIVRKKVANMVPVGKSTLKETKDASAEVKTEEEPAEDSPAETDDHVAKESPVKTEDPAAETGEEPVAKITGTKTTIKRKIIKKVPKKKPTGVEATEGEVKDEMVDAEDSGKQSTDTNIQASEANCSAKKKSPAAKTPVSSGKKSAVPDASKVELKGGKSENGSKFGKKSGMEGRPKEVIEKKQQEEPPRPGFILKTKSNKETKVRSLSLSLESLLDYTGKDIDDSTFEISVFAESVYEMLQYQMASRIFAFLQKLRIRFVSKRNQRKREREETDAKDKEKEKTSSKRSKNDDAKANDCAEKAIKVEKEDNGTESNPKADDGEEVPSANDGTENMEEEGPDDEAVQVDEDPEEEDPEEEDDEMKDANSPPPKSADEENDNEKTEVAVLPGEKVENKEKAEESAKGNSDKTNTDNISNPDLETSKDKKAIAEDNKKESPAPNEVAVDKELLQAFRFFDRNRVGYIRVEDMRLIIHAMGKYLSHRDVKELVQSALLESNTGRDDHILYNKLVRMADS</sequence>
<feature type="compositionally biased region" description="Basic and acidic residues" evidence="2">
    <location>
        <begin position="685"/>
        <end position="705"/>
    </location>
</feature>
<dbReference type="SMART" id="SM01122">
    <property type="entry name" value="DBC1"/>
    <property type="match status" value="1"/>
</dbReference>
<feature type="compositionally biased region" description="Polar residues" evidence="2">
    <location>
        <begin position="406"/>
        <end position="417"/>
    </location>
</feature>
<organism evidence="4 5">
    <name type="scientific">Kalanchoe fedtschenkoi</name>
    <name type="common">Lavender scallops</name>
    <name type="synonym">South American air plant</name>
    <dbReference type="NCBI Taxonomy" id="63787"/>
    <lineage>
        <taxon>Eukaryota</taxon>
        <taxon>Viridiplantae</taxon>
        <taxon>Streptophyta</taxon>
        <taxon>Embryophyta</taxon>
        <taxon>Tracheophyta</taxon>
        <taxon>Spermatophyta</taxon>
        <taxon>Magnoliopsida</taxon>
        <taxon>eudicotyledons</taxon>
        <taxon>Gunneridae</taxon>
        <taxon>Pentapetalae</taxon>
        <taxon>Saxifragales</taxon>
        <taxon>Crassulaceae</taxon>
        <taxon>Kalanchoe</taxon>
    </lineage>
</organism>
<name>A0A7N0UJN5_KALFE</name>
<evidence type="ECO:0000259" key="3">
    <source>
        <dbReference type="PROSITE" id="PS50222"/>
    </source>
</evidence>
<feature type="compositionally biased region" description="Basic and acidic residues" evidence="2">
    <location>
        <begin position="312"/>
        <end position="327"/>
    </location>
</feature>
<dbReference type="Gene3D" id="1.10.238.10">
    <property type="entry name" value="EF-hand"/>
    <property type="match status" value="1"/>
</dbReference>
<dbReference type="InterPro" id="IPR025224">
    <property type="entry name" value="CCAR1/CCAR2"/>
</dbReference>
<feature type="compositionally biased region" description="Polar residues" evidence="2">
    <location>
        <begin position="282"/>
        <end position="296"/>
    </location>
</feature>
<feature type="compositionally biased region" description="Basic and acidic residues" evidence="2">
    <location>
        <begin position="337"/>
        <end position="351"/>
    </location>
</feature>
<dbReference type="GO" id="GO:0005634">
    <property type="term" value="C:nucleus"/>
    <property type="evidence" value="ECO:0007669"/>
    <property type="project" value="TreeGrafter"/>
</dbReference>
<evidence type="ECO:0000256" key="2">
    <source>
        <dbReference type="SAM" id="MobiDB-lite"/>
    </source>
</evidence>
<keyword evidence="5" id="KW-1185">Reference proteome</keyword>
<dbReference type="Proteomes" id="UP000594263">
    <property type="component" value="Unplaced"/>
</dbReference>
<dbReference type="InterPro" id="IPR011992">
    <property type="entry name" value="EF-hand-dom_pair"/>
</dbReference>
<feature type="region of interest" description="Disordered" evidence="2">
    <location>
        <begin position="248"/>
        <end position="500"/>
    </location>
</feature>
<dbReference type="PANTHER" id="PTHR14304:SF11">
    <property type="entry name" value="SAP DOMAIN-CONTAINING PROTEIN"/>
    <property type="match status" value="1"/>
</dbReference>
<keyword evidence="1" id="KW-0175">Coiled coil</keyword>
<feature type="region of interest" description="Disordered" evidence="2">
    <location>
        <begin position="148"/>
        <end position="235"/>
    </location>
</feature>
<dbReference type="PROSITE" id="PS50222">
    <property type="entry name" value="EF_HAND_2"/>
    <property type="match status" value="1"/>
</dbReference>
<dbReference type="GO" id="GO:0005509">
    <property type="term" value="F:calcium ion binding"/>
    <property type="evidence" value="ECO:0007669"/>
    <property type="project" value="InterPro"/>
</dbReference>
<feature type="compositionally biased region" description="Basic residues" evidence="2">
    <location>
        <begin position="370"/>
        <end position="384"/>
    </location>
</feature>
<protein>
    <recommendedName>
        <fullName evidence="3">EF-hand domain-containing protein</fullName>
    </recommendedName>
</protein>
<dbReference type="SUPFAM" id="SSF47473">
    <property type="entry name" value="EF-hand"/>
    <property type="match status" value="1"/>
</dbReference>
<evidence type="ECO:0000256" key="1">
    <source>
        <dbReference type="ARBA" id="ARBA00023054"/>
    </source>
</evidence>
<dbReference type="PANTHER" id="PTHR14304">
    <property type="entry name" value="CELL DIVISION CYCLE AND APOPTOSIS REGULATOR PROTEIN"/>
    <property type="match status" value="1"/>
</dbReference>
<proteinExistence type="predicted"/>
<accession>A0A7N0UJN5</accession>
<reference evidence="4" key="1">
    <citation type="submission" date="2021-01" db="UniProtKB">
        <authorList>
            <consortium name="EnsemblPlants"/>
        </authorList>
    </citation>
    <scope>IDENTIFICATION</scope>
</reference>
<feature type="compositionally biased region" description="Basic and acidic residues" evidence="2">
    <location>
        <begin position="148"/>
        <end position="225"/>
    </location>
</feature>
<dbReference type="GO" id="GO:0006355">
    <property type="term" value="P:regulation of DNA-templated transcription"/>
    <property type="evidence" value="ECO:0007669"/>
    <property type="project" value="InterPro"/>
</dbReference>
<dbReference type="EnsemblPlants" id="Kaladp0071s0090.1.v1.1">
    <property type="protein sequence ID" value="Kaladp0071s0090.1.v1.1"/>
    <property type="gene ID" value="Kaladp0071s0090.v1.1"/>
</dbReference>
<dbReference type="Pfam" id="PF19256">
    <property type="entry name" value="LAIKA"/>
    <property type="match status" value="1"/>
</dbReference>
<dbReference type="InterPro" id="IPR025954">
    <property type="entry name" value="DBC1/CARP1_inactive_NUDIX"/>
</dbReference>
<feature type="domain" description="EF-hand" evidence="3">
    <location>
        <begin position="738"/>
        <end position="773"/>
    </location>
</feature>
<dbReference type="OMA" id="AKANDCA"/>